<dbReference type="RefSeq" id="XP_048140866.1">
    <property type="nucleotide sequence ID" value="XM_048284909.1"/>
</dbReference>
<dbReference type="RefSeq" id="XP_048140868.1">
    <property type="nucleotide sequence ID" value="XM_048284911.1"/>
</dbReference>
<name>A0ABM3HWA0_9MYRT</name>
<evidence type="ECO:0000313" key="3">
    <source>
        <dbReference type="Proteomes" id="UP000827889"/>
    </source>
</evidence>
<feature type="transmembrane region" description="Helical" evidence="2">
    <location>
        <begin position="272"/>
        <end position="290"/>
    </location>
</feature>
<feature type="region of interest" description="Disordered" evidence="1">
    <location>
        <begin position="121"/>
        <end position="159"/>
    </location>
</feature>
<dbReference type="PANTHER" id="PTHR31033:SF18">
    <property type="entry name" value="OS06G0115800 PROTEIN"/>
    <property type="match status" value="1"/>
</dbReference>
<proteinExistence type="predicted"/>
<dbReference type="GeneID" id="115744396"/>
<evidence type="ECO:0000313" key="4">
    <source>
        <dbReference type="RefSeq" id="XP_048140866.1"/>
    </source>
</evidence>
<keyword evidence="2" id="KW-0812">Transmembrane</keyword>
<evidence type="ECO:0000256" key="2">
    <source>
        <dbReference type="SAM" id="Phobius"/>
    </source>
</evidence>
<sequence>MELLFKGLNEHAPDCAFNEKAIQRCPFLRNINKPTCFSFSFLDPPQPVQGAKGPIFEDGPNFDMAFKLFHGKNGVVPLTESPNVPNTEAVAEPIPQFNPLAAKAATISLSAFGPGGPFSFGPFFDRSRKQKKRVDSSDKKGPSSEKGNPTNHEAHGNEWLQTGNCPIAKSYRAVSSVLPLVAKALQPPPGIKLKCPPAIVAARAALARTALVKTLRPQPLPSKMLVIALLGMAANVPLGAWKEHTEKFSLSWFAAVHAAVPFIAMLRKSVVMPKSAMALTIMASIVGQVIGSRAERIRMKAAAQRVVAPNLIIDGIAHRGTSEGDISSINCSTQGMMRNSPPVEACGTASGSSVCC</sequence>
<organism evidence="3 6">
    <name type="scientific">Rhodamnia argentea</name>
    <dbReference type="NCBI Taxonomy" id="178133"/>
    <lineage>
        <taxon>Eukaryota</taxon>
        <taxon>Viridiplantae</taxon>
        <taxon>Streptophyta</taxon>
        <taxon>Embryophyta</taxon>
        <taxon>Tracheophyta</taxon>
        <taxon>Spermatophyta</taxon>
        <taxon>Magnoliopsida</taxon>
        <taxon>eudicotyledons</taxon>
        <taxon>Gunneridae</taxon>
        <taxon>Pentapetalae</taxon>
        <taxon>rosids</taxon>
        <taxon>malvids</taxon>
        <taxon>Myrtales</taxon>
        <taxon>Myrtaceae</taxon>
        <taxon>Myrtoideae</taxon>
        <taxon>Myrteae</taxon>
        <taxon>Australasian group</taxon>
        <taxon>Rhodamnia</taxon>
    </lineage>
</organism>
<dbReference type="Proteomes" id="UP000827889">
    <property type="component" value="Chromosome 9"/>
</dbReference>
<evidence type="ECO:0000313" key="5">
    <source>
        <dbReference type="RefSeq" id="XP_048140867.1"/>
    </source>
</evidence>
<keyword evidence="2" id="KW-0472">Membrane</keyword>
<keyword evidence="3" id="KW-1185">Reference proteome</keyword>
<keyword evidence="2" id="KW-1133">Transmembrane helix</keyword>
<dbReference type="RefSeq" id="XP_048140867.1">
    <property type="nucleotide sequence ID" value="XM_048284910.1"/>
</dbReference>
<evidence type="ECO:0000256" key="1">
    <source>
        <dbReference type="SAM" id="MobiDB-lite"/>
    </source>
</evidence>
<feature type="transmembrane region" description="Helical" evidence="2">
    <location>
        <begin position="224"/>
        <end position="241"/>
    </location>
</feature>
<protein>
    <submittedName>
        <fullName evidence="4 5">Uncharacterized protein LOC115744396</fullName>
    </submittedName>
</protein>
<feature type="transmembrane region" description="Helical" evidence="2">
    <location>
        <begin position="248"/>
        <end position="266"/>
    </location>
</feature>
<reference evidence="4 5" key="1">
    <citation type="submission" date="2025-05" db="UniProtKB">
        <authorList>
            <consortium name="RefSeq"/>
        </authorList>
    </citation>
    <scope>IDENTIFICATION</scope>
    <source>
        <tissue evidence="4 5">Leaf</tissue>
    </source>
</reference>
<gene>
    <name evidence="4 5 6" type="primary">LOC115744396</name>
</gene>
<evidence type="ECO:0000313" key="6">
    <source>
        <dbReference type="RefSeq" id="XP_048140868.1"/>
    </source>
</evidence>
<dbReference type="PANTHER" id="PTHR31033">
    <property type="entry name" value="PROTEIN, PUTATIVE-RELATED"/>
    <property type="match status" value="1"/>
</dbReference>
<accession>A0ABM3HWA0</accession>
<feature type="compositionally biased region" description="Basic and acidic residues" evidence="1">
    <location>
        <begin position="133"/>
        <end position="143"/>
    </location>
</feature>